<dbReference type="FunFam" id="1.50.40.10:FF:000013">
    <property type="entry name" value="Mitochondrial 2-oxoglutarate/malate carrier protein-like protein"/>
    <property type="match status" value="1"/>
</dbReference>
<dbReference type="GO" id="GO:0016020">
    <property type="term" value="C:membrane"/>
    <property type="evidence" value="ECO:0007669"/>
    <property type="project" value="UniProtKB-SubCell"/>
</dbReference>
<evidence type="ECO:0000256" key="7">
    <source>
        <dbReference type="ARBA" id="ARBA00022989"/>
    </source>
</evidence>
<evidence type="ECO:0000256" key="2">
    <source>
        <dbReference type="ARBA" id="ARBA00006375"/>
    </source>
</evidence>
<evidence type="ECO:0000256" key="18">
    <source>
        <dbReference type="ARBA" id="ARBA00052710"/>
    </source>
</evidence>
<proteinExistence type="inferred from homology"/>
<feature type="region of interest" description="Disordered" evidence="21">
    <location>
        <begin position="24"/>
        <end position="60"/>
    </location>
</feature>
<keyword evidence="3 20" id="KW-0813">Transport</keyword>
<evidence type="ECO:0000256" key="12">
    <source>
        <dbReference type="ARBA" id="ARBA00041881"/>
    </source>
</evidence>
<dbReference type="InterPro" id="IPR023395">
    <property type="entry name" value="MCP_dom_sf"/>
</dbReference>
<dbReference type="SUPFAM" id="SSF103506">
    <property type="entry name" value="Mitochondrial carrier"/>
    <property type="match status" value="1"/>
</dbReference>
<comment type="function">
    <text evidence="14">Catalyzes the transport of 2-oxoglutarate (alpha-oxoglutarate) across the inner mitochondrial membrane in an electroneutral exchange for malate. Can also exchange 2-oxoglutarate for other dicarboxylic acids such as malonate, succinate, maleate and oxaloacetate, although with lower affinity. Contributes to several metabolic processes, including the malate-aspartate shuttle, the oxoglutarate/isocitrate shuttle, in gluconeogenesis from lactate, and in nitrogen metabolism. Maintains mitochondrial fusion and fission events, and the organization and morphology of cristae. Involved in the regulation of apoptosis. Helps protect from cytotoxic-induced apoptosis by modulating glutathione levels in mitochondria.</text>
</comment>
<feature type="repeat" description="Solcar" evidence="19">
    <location>
        <begin position="128"/>
        <end position="219"/>
    </location>
</feature>
<comment type="subcellular location">
    <subcellularLocation>
        <location evidence="1">Membrane</location>
        <topology evidence="1">Multi-pass membrane protein</topology>
    </subcellularLocation>
</comment>
<keyword evidence="8" id="KW-0445">Lipid transport</keyword>
<keyword evidence="4" id="KW-0050">Antiport</keyword>
<comment type="subunit">
    <text evidence="13">Interacts with SMIM26.</text>
</comment>
<evidence type="ECO:0000256" key="8">
    <source>
        <dbReference type="ARBA" id="ARBA00023055"/>
    </source>
</evidence>
<evidence type="ECO:0000256" key="17">
    <source>
        <dbReference type="ARBA" id="ARBA00052538"/>
    </source>
</evidence>
<evidence type="ECO:0000256" key="4">
    <source>
        <dbReference type="ARBA" id="ARBA00022449"/>
    </source>
</evidence>
<name>A0A7J8GGP9_ROUAE</name>
<dbReference type="GO" id="GO:0006869">
    <property type="term" value="P:lipid transport"/>
    <property type="evidence" value="ECO:0007669"/>
    <property type="project" value="UniProtKB-KW"/>
</dbReference>
<dbReference type="EMBL" id="JACASE010000006">
    <property type="protein sequence ID" value="KAF6458845.1"/>
    <property type="molecule type" value="Genomic_DNA"/>
</dbReference>
<dbReference type="Proteomes" id="UP000593571">
    <property type="component" value="Unassembled WGS sequence"/>
</dbReference>
<dbReference type="GO" id="GO:0015139">
    <property type="term" value="F:alpha-ketoglutarate transmembrane transporter activity"/>
    <property type="evidence" value="ECO:0007669"/>
    <property type="project" value="UniProtKB-ARBA"/>
</dbReference>
<comment type="caution">
    <text evidence="22">The sequence shown here is derived from an EMBL/GenBank/DDBJ whole genome shotgun (WGS) entry which is preliminary data.</text>
</comment>
<keyword evidence="7" id="KW-1133">Transmembrane helix</keyword>
<gene>
    <name evidence="22" type="ORF">HJG63_017746</name>
</gene>
<evidence type="ECO:0000256" key="21">
    <source>
        <dbReference type="SAM" id="MobiDB-lite"/>
    </source>
</evidence>
<dbReference type="InterPro" id="IPR050391">
    <property type="entry name" value="Mito_Metabolite_Transporter"/>
</dbReference>
<comment type="catalytic activity">
    <reaction evidence="10">
        <text>(S)-malate(in) + 2-oxoglutarate(out) = (S)-malate(out) + 2-oxoglutarate(in)</text>
        <dbReference type="Rhea" id="RHEA:71587"/>
        <dbReference type="ChEBI" id="CHEBI:15589"/>
        <dbReference type="ChEBI" id="CHEBI:16810"/>
    </reaction>
</comment>
<comment type="similarity">
    <text evidence="2 20">Belongs to the mitochondrial carrier (TC 2.A.29) family.</text>
</comment>
<reference evidence="22 23" key="1">
    <citation type="journal article" date="2020" name="Nature">
        <title>Six reference-quality genomes reveal evolution of bat adaptations.</title>
        <authorList>
            <person name="Jebb D."/>
            <person name="Huang Z."/>
            <person name="Pippel M."/>
            <person name="Hughes G.M."/>
            <person name="Lavrichenko K."/>
            <person name="Devanna P."/>
            <person name="Winkler S."/>
            <person name="Jermiin L.S."/>
            <person name="Skirmuntt E.C."/>
            <person name="Katzourakis A."/>
            <person name="Burkitt-Gray L."/>
            <person name="Ray D.A."/>
            <person name="Sullivan K.A.M."/>
            <person name="Roscito J.G."/>
            <person name="Kirilenko B.M."/>
            <person name="Davalos L.M."/>
            <person name="Corthals A.P."/>
            <person name="Power M.L."/>
            <person name="Jones G."/>
            <person name="Ransome R.D."/>
            <person name="Dechmann D.K.N."/>
            <person name="Locatelli A.G."/>
            <person name="Puechmaille S.J."/>
            <person name="Fedrigo O."/>
            <person name="Jarvis E.D."/>
            <person name="Hiller M."/>
            <person name="Vernes S.C."/>
            <person name="Myers E.W."/>
            <person name="Teeling E.C."/>
        </authorList>
    </citation>
    <scope>NUCLEOTIDE SEQUENCE [LARGE SCALE GENOMIC DNA]</scope>
    <source>
        <strain evidence="22">MRouAeg1</strain>
        <tissue evidence="22">Muscle</tissue>
    </source>
</reference>
<protein>
    <recommendedName>
        <fullName evidence="11">Mitochondrial 2-oxoglutarate/malate carrier protein</fullName>
    </recommendedName>
    <alternativeName>
        <fullName evidence="12">Solute carrier family 25 member 11</fullName>
    </alternativeName>
</protein>
<feature type="repeat" description="Solcar" evidence="19">
    <location>
        <begin position="228"/>
        <end position="317"/>
    </location>
</feature>
<evidence type="ECO:0000256" key="10">
    <source>
        <dbReference type="ARBA" id="ARBA00036491"/>
    </source>
</evidence>
<evidence type="ECO:0000256" key="9">
    <source>
        <dbReference type="ARBA" id="ARBA00023136"/>
    </source>
</evidence>
<keyword evidence="5 19" id="KW-0812">Transmembrane</keyword>
<evidence type="ECO:0000313" key="22">
    <source>
        <dbReference type="EMBL" id="KAF6458845.1"/>
    </source>
</evidence>
<evidence type="ECO:0000256" key="20">
    <source>
        <dbReference type="RuleBase" id="RU000488"/>
    </source>
</evidence>
<evidence type="ECO:0000256" key="6">
    <source>
        <dbReference type="ARBA" id="ARBA00022737"/>
    </source>
</evidence>
<dbReference type="Gene3D" id="1.50.40.10">
    <property type="entry name" value="Mitochondrial carrier domain"/>
    <property type="match status" value="1"/>
</dbReference>
<evidence type="ECO:0000256" key="13">
    <source>
        <dbReference type="ARBA" id="ARBA00044758"/>
    </source>
</evidence>
<evidence type="ECO:0000256" key="16">
    <source>
        <dbReference type="ARBA" id="ARBA00050291"/>
    </source>
</evidence>
<keyword evidence="23" id="KW-1185">Reference proteome</keyword>
<dbReference type="Pfam" id="PF00153">
    <property type="entry name" value="Mito_carr"/>
    <property type="match status" value="2"/>
</dbReference>
<keyword evidence="6" id="KW-0677">Repeat</keyword>
<evidence type="ECO:0000313" key="23">
    <source>
        <dbReference type="Proteomes" id="UP000593571"/>
    </source>
</evidence>
<comment type="catalytic activity">
    <reaction evidence="16">
        <text>maleate(in) + 2-oxoglutarate(out) = maleate(out) + 2-oxoglutarate(in)</text>
        <dbReference type="Rhea" id="RHEA:71599"/>
        <dbReference type="ChEBI" id="CHEBI:16810"/>
        <dbReference type="ChEBI" id="CHEBI:30780"/>
    </reaction>
</comment>
<sequence length="325" mass="36004">MWDTWLLTPTPVFPQDGSYSFCAAPRPGEEPNAAEWRRSQDTRVQNQLPRPHQHPEGRRAEGHLHWVLGSQYGGRVQVGNSRSRPDTLTPSLPRLSAGLLRQATYTTTRLGIYTVLFERLTGADGTPPGFLLKALIGMTAGATGAFVGTPAEVALIRMTADGRLPADQRRGYKNVFNALIRIAGEEGVPTLWRGCIPTMARAVVVNAAQLASYSQSKQFLLDSGYFSDNILCHFCASMISGLVTTAASMPVDIVKTRIQNMRMIDGKPEYKNGLDVLAKVVRYEGFFSLWKGFTPYYARLGPHTVLTFIFLEQMNKAYKRLFLSG</sequence>
<accession>A0A7J8GGP9</accession>
<evidence type="ECO:0000256" key="11">
    <source>
        <dbReference type="ARBA" id="ARBA00040264"/>
    </source>
</evidence>
<evidence type="ECO:0000256" key="1">
    <source>
        <dbReference type="ARBA" id="ARBA00004141"/>
    </source>
</evidence>
<evidence type="ECO:0000256" key="5">
    <source>
        <dbReference type="ARBA" id="ARBA00022692"/>
    </source>
</evidence>
<evidence type="ECO:0000256" key="14">
    <source>
        <dbReference type="ARBA" id="ARBA00045567"/>
    </source>
</evidence>
<dbReference type="InterPro" id="IPR018108">
    <property type="entry name" value="MCP_transmembrane"/>
</dbReference>
<dbReference type="PANTHER" id="PTHR45618">
    <property type="entry name" value="MITOCHONDRIAL DICARBOXYLATE CARRIER-RELATED"/>
    <property type="match status" value="1"/>
</dbReference>
<comment type="catalytic activity">
    <reaction evidence="15">
        <text>oxaloacetate(in) + 2-oxoglutarate(out) = oxaloacetate(out) + 2-oxoglutarate(in)</text>
        <dbReference type="Rhea" id="RHEA:71603"/>
        <dbReference type="ChEBI" id="CHEBI:16452"/>
        <dbReference type="ChEBI" id="CHEBI:16810"/>
    </reaction>
</comment>
<comment type="catalytic activity">
    <reaction evidence="18">
        <text>succinate(in) + 2-oxoglutarate(out) = succinate(out) + 2-oxoglutarate(in)</text>
        <dbReference type="Rhea" id="RHEA:71595"/>
        <dbReference type="ChEBI" id="CHEBI:16810"/>
        <dbReference type="ChEBI" id="CHEBI:30031"/>
    </reaction>
</comment>
<dbReference type="AlphaFoldDB" id="A0A7J8GGP9"/>
<evidence type="ECO:0000256" key="3">
    <source>
        <dbReference type="ARBA" id="ARBA00022448"/>
    </source>
</evidence>
<comment type="catalytic activity">
    <reaction evidence="17">
        <text>malonate(in) + 2-oxoglutarate(out) = malonate(out) + 2-oxoglutarate(in)</text>
        <dbReference type="Rhea" id="RHEA:71591"/>
        <dbReference type="ChEBI" id="CHEBI:15792"/>
        <dbReference type="ChEBI" id="CHEBI:16810"/>
    </reaction>
</comment>
<evidence type="ECO:0000256" key="19">
    <source>
        <dbReference type="PROSITE-ProRule" id="PRU00282"/>
    </source>
</evidence>
<dbReference type="GO" id="GO:0015297">
    <property type="term" value="F:antiporter activity"/>
    <property type="evidence" value="ECO:0007669"/>
    <property type="project" value="UniProtKB-KW"/>
</dbReference>
<keyword evidence="9 19" id="KW-0472">Membrane</keyword>
<organism evidence="22 23">
    <name type="scientific">Rousettus aegyptiacus</name>
    <name type="common">Egyptian fruit bat</name>
    <name type="synonym">Pteropus aegyptiacus</name>
    <dbReference type="NCBI Taxonomy" id="9407"/>
    <lineage>
        <taxon>Eukaryota</taxon>
        <taxon>Metazoa</taxon>
        <taxon>Chordata</taxon>
        <taxon>Craniata</taxon>
        <taxon>Vertebrata</taxon>
        <taxon>Euteleostomi</taxon>
        <taxon>Mammalia</taxon>
        <taxon>Eutheria</taxon>
        <taxon>Laurasiatheria</taxon>
        <taxon>Chiroptera</taxon>
        <taxon>Yinpterochiroptera</taxon>
        <taxon>Pteropodoidea</taxon>
        <taxon>Pteropodidae</taxon>
        <taxon>Rousettinae</taxon>
        <taxon>Rousettus</taxon>
    </lineage>
</organism>
<evidence type="ECO:0000256" key="15">
    <source>
        <dbReference type="ARBA" id="ARBA00050120"/>
    </source>
</evidence>
<dbReference type="PROSITE" id="PS50920">
    <property type="entry name" value="SOLCAR"/>
    <property type="match status" value="2"/>
</dbReference>